<dbReference type="RefSeq" id="WP_085854283.1">
    <property type="nucleotide sequence ID" value="NZ_FOPF01000006.1"/>
</dbReference>
<gene>
    <name evidence="1" type="ORF">PAM7066_02312</name>
</gene>
<organism evidence="1 2">
    <name type="scientific">Palleronia marisminoris</name>
    <dbReference type="NCBI Taxonomy" id="315423"/>
    <lineage>
        <taxon>Bacteria</taxon>
        <taxon>Pseudomonadati</taxon>
        <taxon>Pseudomonadota</taxon>
        <taxon>Alphaproteobacteria</taxon>
        <taxon>Rhodobacterales</taxon>
        <taxon>Roseobacteraceae</taxon>
        <taxon>Palleronia</taxon>
    </lineage>
</organism>
<protein>
    <submittedName>
        <fullName evidence="1">Uncharacterized protein</fullName>
    </submittedName>
</protein>
<name>A0A1Y5SXH3_9RHOB</name>
<proteinExistence type="predicted"/>
<sequence>MARVVNHTSLALRIRGAVDRCGWRVRLFGITTNVSEEDHFTRATEPPVRADSLASSGSGVRSLCVFMALGAGA</sequence>
<dbReference type="Proteomes" id="UP000193870">
    <property type="component" value="Unassembled WGS sequence"/>
</dbReference>
<dbReference type="AlphaFoldDB" id="A0A1Y5SXH3"/>
<dbReference type="STRING" id="315423.SAMN04488020_10679"/>
<keyword evidence="2" id="KW-1185">Reference proteome</keyword>
<evidence type="ECO:0000313" key="1">
    <source>
        <dbReference type="EMBL" id="SLN50915.1"/>
    </source>
</evidence>
<reference evidence="1 2" key="1">
    <citation type="submission" date="2017-03" db="EMBL/GenBank/DDBJ databases">
        <authorList>
            <person name="Afonso C.L."/>
            <person name="Miller P.J."/>
            <person name="Scott M.A."/>
            <person name="Spackman E."/>
            <person name="Goraichik I."/>
            <person name="Dimitrov K.M."/>
            <person name="Suarez D.L."/>
            <person name="Swayne D.E."/>
        </authorList>
    </citation>
    <scope>NUCLEOTIDE SEQUENCE [LARGE SCALE GENOMIC DNA]</scope>
    <source>
        <strain evidence="1 2">CECT 7066</strain>
    </source>
</reference>
<dbReference type="EMBL" id="FWFV01000006">
    <property type="protein sequence ID" value="SLN50915.1"/>
    <property type="molecule type" value="Genomic_DNA"/>
</dbReference>
<evidence type="ECO:0000313" key="2">
    <source>
        <dbReference type="Proteomes" id="UP000193870"/>
    </source>
</evidence>
<accession>A0A1Y5SXH3</accession>